<protein>
    <submittedName>
        <fullName evidence="1">Uncharacterized protein</fullName>
    </submittedName>
</protein>
<gene>
    <name evidence="1" type="ORF">LCGC14_2465560</name>
</gene>
<sequence>MAYKTIKLKKYSDIIEEITATAAAITPGMLVEQFYSGTSFRVRAHSNAAQNALPMFALEDELQGKGINDNYPVSAKIQVWIPNRGDQVYAILADGESVVIGDFLESNGAGLLQKHVEDIDSSAKENTIYSNVIVAQALETINISTSSGLESSGDLGYDKRIRVRII</sequence>
<comment type="caution">
    <text evidence="1">The sequence shown here is derived from an EMBL/GenBank/DDBJ whole genome shotgun (WGS) entry which is preliminary data.</text>
</comment>
<reference evidence="1" key="1">
    <citation type="journal article" date="2015" name="Nature">
        <title>Complex archaea that bridge the gap between prokaryotes and eukaryotes.</title>
        <authorList>
            <person name="Spang A."/>
            <person name="Saw J.H."/>
            <person name="Jorgensen S.L."/>
            <person name="Zaremba-Niedzwiedzka K."/>
            <person name="Martijn J."/>
            <person name="Lind A.E."/>
            <person name="van Eijk R."/>
            <person name="Schleper C."/>
            <person name="Guy L."/>
            <person name="Ettema T.J."/>
        </authorList>
    </citation>
    <scope>NUCLEOTIDE SEQUENCE</scope>
</reference>
<evidence type="ECO:0000313" key="1">
    <source>
        <dbReference type="EMBL" id="KKL19428.1"/>
    </source>
</evidence>
<name>A0A0F9E5U5_9ZZZZ</name>
<accession>A0A0F9E5U5</accession>
<proteinExistence type="predicted"/>
<dbReference type="AlphaFoldDB" id="A0A0F9E5U5"/>
<dbReference type="EMBL" id="LAZR01038490">
    <property type="protein sequence ID" value="KKL19428.1"/>
    <property type="molecule type" value="Genomic_DNA"/>
</dbReference>
<organism evidence="1">
    <name type="scientific">marine sediment metagenome</name>
    <dbReference type="NCBI Taxonomy" id="412755"/>
    <lineage>
        <taxon>unclassified sequences</taxon>
        <taxon>metagenomes</taxon>
        <taxon>ecological metagenomes</taxon>
    </lineage>
</organism>